<dbReference type="InterPro" id="IPR036249">
    <property type="entry name" value="Thioredoxin-like_sf"/>
</dbReference>
<accession>A0AA88XFC1</accession>
<organism evidence="3 4">
    <name type="scientific">Pinctada imbricata</name>
    <name type="common">Atlantic pearl-oyster</name>
    <name type="synonym">Pinctada martensii</name>
    <dbReference type="NCBI Taxonomy" id="66713"/>
    <lineage>
        <taxon>Eukaryota</taxon>
        <taxon>Metazoa</taxon>
        <taxon>Spiralia</taxon>
        <taxon>Lophotrochozoa</taxon>
        <taxon>Mollusca</taxon>
        <taxon>Bivalvia</taxon>
        <taxon>Autobranchia</taxon>
        <taxon>Pteriomorphia</taxon>
        <taxon>Pterioida</taxon>
        <taxon>Pterioidea</taxon>
        <taxon>Pteriidae</taxon>
        <taxon>Pinctada</taxon>
    </lineage>
</organism>
<keyword evidence="4" id="KW-1185">Reference proteome</keyword>
<evidence type="ECO:0000259" key="2">
    <source>
        <dbReference type="Pfam" id="PF13462"/>
    </source>
</evidence>
<proteinExistence type="predicted"/>
<dbReference type="Gene3D" id="3.40.30.10">
    <property type="entry name" value="Glutaredoxin"/>
    <property type="match status" value="1"/>
</dbReference>
<protein>
    <recommendedName>
        <fullName evidence="2">Thioredoxin-like fold domain-containing protein</fullName>
    </recommendedName>
</protein>
<dbReference type="AlphaFoldDB" id="A0AA88XFC1"/>
<dbReference type="SUPFAM" id="SSF52833">
    <property type="entry name" value="Thioredoxin-like"/>
    <property type="match status" value="1"/>
</dbReference>
<gene>
    <name evidence="3" type="ORF">FSP39_011424</name>
</gene>
<dbReference type="Proteomes" id="UP001186944">
    <property type="component" value="Unassembled WGS sequence"/>
</dbReference>
<dbReference type="PANTHER" id="PTHR33875:SF2">
    <property type="entry name" value="ACR183CP"/>
    <property type="match status" value="1"/>
</dbReference>
<keyword evidence="1" id="KW-0732">Signal</keyword>
<evidence type="ECO:0000313" key="4">
    <source>
        <dbReference type="Proteomes" id="UP001186944"/>
    </source>
</evidence>
<reference evidence="3" key="1">
    <citation type="submission" date="2019-08" db="EMBL/GenBank/DDBJ databases">
        <title>The improved chromosome-level genome for the pearl oyster Pinctada fucata martensii using PacBio sequencing and Hi-C.</title>
        <authorList>
            <person name="Zheng Z."/>
        </authorList>
    </citation>
    <scope>NUCLEOTIDE SEQUENCE</scope>
    <source>
        <strain evidence="3">ZZ-2019</strain>
        <tissue evidence="3">Adductor muscle</tissue>
    </source>
</reference>
<feature type="signal peptide" evidence="1">
    <location>
        <begin position="1"/>
        <end position="16"/>
    </location>
</feature>
<evidence type="ECO:0000256" key="1">
    <source>
        <dbReference type="SAM" id="SignalP"/>
    </source>
</evidence>
<dbReference type="PANTHER" id="PTHR33875">
    <property type="entry name" value="OS09G0542200 PROTEIN"/>
    <property type="match status" value="1"/>
</dbReference>
<dbReference type="Pfam" id="PF13462">
    <property type="entry name" value="Thioredoxin_4"/>
    <property type="match status" value="1"/>
</dbReference>
<name>A0AA88XFC1_PINIB</name>
<evidence type="ECO:0000313" key="3">
    <source>
        <dbReference type="EMBL" id="KAK3084310.1"/>
    </source>
</evidence>
<sequence length="254" mass="28258">MRVLLLLNVLVLSAFAQVPIPKQPLGFTYGNGDASAQIQLEAFMGPLCPDSKECFATLQNVASFYGPSRLRLRYHLFPLPYHRNAFIAAKATRIVDRFTNSNETIDFMGTIYTNIDSFSNDATHGMSEADVIQKLADYGSKMAKVSMKEFVDMMSSDTIEGDTRTEWKYTCSRGFSGTPTFTVNDVLVAADPKWTVSEWRQVLDPLLGITTNSIHRTFVRGECKIGTKRCEYLPGKVECCTKGEGCIPNVGCRC</sequence>
<feature type="chain" id="PRO_5041682159" description="Thioredoxin-like fold domain-containing protein" evidence="1">
    <location>
        <begin position="17"/>
        <end position="254"/>
    </location>
</feature>
<dbReference type="InterPro" id="IPR012336">
    <property type="entry name" value="Thioredoxin-like_fold"/>
</dbReference>
<feature type="domain" description="Thioredoxin-like fold" evidence="2">
    <location>
        <begin position="32"/>
        <end position="204"/>
    </location>
</feature>
<dbReference type="EMBL" id="VSWD01000013">
    <property type="protein sequence ID" value="KAK3084310.1"/>
    <property type="molecule type" value="Genomic_DNA"/>
</dbReference>
<comment type="caution">
    <text evidence="3">The sequence shown here is derived from an EMBL/GenBank/DDBJ whole genome shotgun (WGS) entry which is preliminary data.</text>
</comment>